<reference evidence="2 3" key="1">
    <citation type="submission" date="2016-09" db="EMBL/GenBank/DDBJ databases">
        <title>Extensive genetic diversity and differential bi-allelic expression allows diatom success in the polar Southern Ocean.</title>
        <authorList>
            <consortium name="DOE Joint Genome Institute"/>
            <person name="Mock T."/>
            <person name="Otillar R.P."/>
            <person name="Strauss J."/>
            <person name="Dupont C."/>
            <person name="Frickenhaus S."/>
            <person name="Maumus F."/>
            <person name="Mcmullan M."/>
            <person name="Sanges R."/>
            <person name="Schmutz J."/>
            <person name="Toseland A."/>
            <person name="Valas R."/>
            <person name="Veluchamy A."/>
            <person name="Ward B.J."/>
            <person name="Allen A."/>
            <person name="Barry K."/>
            <person name="Falciatore A."/>
            <person name="Ferrante M."/>
            <person name="Fortunato A.E."/>
            <person name="Gloeckner G."/>
            <person name="Gruber A."/>
            <person name="Hipkin R."/>
            <person name="Janech M."/>
            <person name="Kroth P."/>
            <person name="Leese F."/>
            <person name="Lindquist E."/>
            <person name="Lyon B.R."/>
            <person name="Martin J."/>
            <person name="Mayer C."/>
            <person name="Parker M."/>
            <person name="Quesneville H."/>
            <person name="Raymond J."/>
            <person name="Uhlig C."/>
            <person name="Valentin K.U."/>
            <person name="Worden A.Z."/>
            <person name="Armbrust E.V."/>
            <person name="Bowler C."/>
            <person name="Green B."/>
            <person name="Moulton V."/>
            <person name="Van Oosterhout C."/>
            <person name="Grigoriev I."/>
        </authorList>
    </citation>
    <scope>NUCLEOTIDE SEQUENCE [LARGE SCALE GENOMIC DNA]</scope>
    <source>
        <strain evidence="2 3">CCMP1102</strain>
    </source>
</reference>
<dbReference type="KEGG" id="fcy:FRACYDRAFT_232220"/>
<dbReference type="AlphaFoldDB" id="A0A1E7FVC4"/>
<gene>
    <name evidence="2" type="ORF">FRACYDRAFT_232220</name>
</gene>
<dbReference type="EMBL" id="KV784353">
    <property type="protein sequence ID" value="OEU22065.1"/>
    <property type="molecule type" value="Genomic_DNA"/>
</dbReference>
<keyword evidence="1" id="KW-0812">Transmembrane</keyword>
<accession>A0A1E7FVC4</accession>
<evidence type="ECO:0000313" key="3">
    <source>
        <dbReference type="Proteomes" id="UP000095751"/>
    </source>
</evidence>
<evidence type="ECO:0008006" key="4">
    <source>
        <dbReference type="Google" id="ProtNLM"/>
    </source>
</evidence>
<feature type="transmembrane region" description="Helical" evidence="1">
    <location>
        <begin position="37"/>
        <end position="58"/>
    </location>
</feature>
<dbReference type="SUPFAM" id="SSF53448">
    <property type="entry name" value="Nucleotide-diphospho-sugar transferases"/>
    <property type="match status" value="1"/>
</dbReference>
<keyword evidence="1" id="KW-0472">Membrane</keyword>
<name>A0A1E7FVC4_9STRA</name>
<evidence type="ECO:0000256" key="1">
    <source>
        <dbReference type="SAM" id="Phobius"/>
    </source>
</evidence>
<keyword evidence="1" id="KW-1133">Transmembrane helix</keyword>
<protein>
    <recommendedName>
        <fullName evidence="4">Nucleotide-diphospho-sugar transferase</fullName>
    </recommendedName>
</protein>
<dbReference type="OrthoDB" id="2014201at2759"/>
<evidence type="ECO:0000313" key="2">
    <source>
        <dbReference type="EMBL" id="OEU22065.1"/>
    </source>
</evidence>
<dbReference type="InParanoid" id="A0A1E7FVC4"/>
<dbReference type="Gene3D" id="3.90.550.10">
    <property type="entry name" value="Spore Coat Polysaccharide Biosynthesis Protein SpsA, Chain A"/>
    <property type="match status" value="1"/>
</dbReference>
<sequence>MTMKSYPKQRNRAVPQLFRGLNEQRNRNDRTTRRQRTIFLLILLISVIGMTLRNYLFLGDMGFGDISSSSSSSSSILHIDRRSWCERVRVARDALQLPFLHIKYPCETMEPATSAIVCMITDGTTEEKASRVVFTARDYINGALALGASLKGNIDPSRTHQLLLLREGFELETDDVIRLESVGWTMGTAPDFPIQQKHLPTFPRYKTTYTKVTAIGLSEYKCVMLMDADTLAVGDLREVMKCDTVFRNPKNNRVAGTIDWYQMRWKLFNTGSILWKTSSTEMERVFNLTKDNSFMKRYSSDQDFLNNVYPDRLNNSTFNNEIVALDTVESRSSSTSSGSSGKSSSNSIILKGLDPVIPHIEAQNGAVVPLSWDYNAQTHAEVQNFKFWDEHRSTTKILHFTEKKGWQCEKRYDPIPKGTYPQRCKRKVRDPLCFCGEAHLYWIALQKAEKSYAMKSLTLSKASSVDKSRLKDK</sequence>
<organism evidence="2 3">
    <name type="scientific">Fragilariopsis cylindrus CCMP1102</name>
    <dbReference type="NCBI Taxonomy" id="635003"/>
    <lineage>
        <taxon>Eukaryota</taxon>
        <taxon>Sar</taxon>
        <taxon>Stramenopiles</taxon>
        <taxon>Ochrophyta</taxon>
        <taxon>Bacillariophyta</taxon>
        <taxon>Bacillariophyceae</taxon>
        <taxon>Bacillariophycidae</taxon>
        <taxon>Bacillariales</taxon>
        <taxon>Bacillariaceae</taxon>
        <taxon>Fragilariopsis</taxon>
    </lineage>
</organism>
<dbReference type="InterPro" id="IPR050587">
    <property type="entry name" value="GNT1/Glycosyltrans_8"/>
</dbReference>
<dbReference type="Proteomes" id="UP000095751">
    <property type="component" value="Unassembled WGS sequence"/>
</dbReference>
<proteinExistence type="predicted"/>
<dbReference type="PANTHER" id="PTHR11183">
    <property type="entry name" value="GLYCOGENIN SUBFAMILY MEMBER"/>
    <property type="match status" value="1"/>
</dbReference>
<keyword evidence="3" id="KW-1185">Reference proteome</keyword>
<dbReference type="InterPro" id="IPR029044">
    <property type="entry name" value="Nucleotide-diphossugar_trans"/>
</dbReference>